<dbReference type="EMBL" id="JADINC010000012">
    <property type="protein sequence ID" value="MBO8424974.1"/>
    <property type="molecule type" value="Genomic_DNA"/>
</dbReference>
<protein>
    <submittedName>
        <fullName evidence="2">Metallophosphoesterase</fullName>
    </submittedName>
</protein>
<feature type="domain" description="Calcineurin-like phosphoesterase" evidence="1">
    <location>
        <begin position="5"/>
        <end position="133"/>
    </location>
</feature>
<dbReference type="InterPro" id="IPR029052">
    <property type="entry name" value="Metallo-depent_PP-like"/>
</dbReference>
<proteinExistence type="predicted"/>
<dbReference type="InterPro" id="IPR004843">
    <property type="entry name" value="Calcineurin-like_PHP"/>
</dbReference>
<accession>A0A9D9DC65</accession>
<dbReference type="GO" id="GO:0016787">
    <property type="term" value="F:hydrolase activity"/>
    <property type="evidence" value="ECO:0007669"/>
    <property type="project" value="InterPro"/>
</dbReference>
<dbReference type="Pfam" id="PF00149">
    <property type="entry name" value="Metallophos"/>
    <property type="match status" value="1"/>
</dbReference>
<evidence type="ECO:0000259" key="1">
    <source>
        <dbReference type="Pfam" id="PF00149"/>
    </source>
</evidence>
<name>A0A9D9DC65_9PROT</name>
<gene>
    <name evidence="2" type="ORF">IAC69_00655</name>
</gene>
<reference evidence="2" key="1">
    <citation type="submission" date="2020-10" db="EMBL/GenBank/DDBJ databases">
        <authorList>
            <person name="Gilroy R."/>
        </authorList>
    </citation>
    <scope>NUCLEOTIDE SEQUENCE</scope>
    <source>
        <strain evidence="2">8207</strain>
    </source>
</reference>
<sequence length="174" mass="20543">MAKFVFSDPHFDSASIIINGRRPFKTVAEMNKTLIENYNQTVGKQDICYWLGDIMYDATKEKVFKLLRHMRGRKYLIMGNHDRNHSETWWLSCGFDKVFPHPIYDATQYILLSHEPLPEFGDNPPIVNIHGHIHIQDYDFPYHRQCINVCVEKTDYKPVPLVNPYITKPRVFSR</sequence>
<comment type="caution">
    <text evidence="2">The sequence shown here is derived from an EMBL/GenBank/DDBJ whole genome shotgun (WGS) entry which is preliminary data.</text>
</comment>
<dbReference type="AlphaFoldDB" id="A0A9D9DC65"/>
<evidence type="ECO:0000313" key="3">
    <source>
        <dbReference type="Proteomes" id="UP000823630"/>
    </source>
</evidence>
<reference evidence="2" key="2">
    <citation type="journal article" date="2021" name="PeerJ">
        <title>Extensive microbial diversity within the chicken gut microbiome revealed by metagenomics and culture.</title>
        <authorList>
            <person name="Gilroy R."/>
            <person name="Ravi A."/>
            <person name="Getino M."/>
            <person name="Pursley I."/>
            <person name="Horton D.L."/>
            <person name="Alikhan N.F."/>
            <person name="Baker D."/>
            <person name="Gharbi K."/>
            <person name="Hall N."/>
            <person name="Watson M."/>
            <person name="Adriaenssens E.M."/>
            <person name="Foster-Nyarko E."/>
            <person name="Jarju S."/>
            <person name="Secka A."/>
            <person name="Antonio M."/>
            <person name="Oren A."/>
            <person name="Chaudhuri R.R."/>
            <person name="La Ragione R."/>
            <person name="Hildebrand F."/>
            <person name="Pallen M.J."/>
        </authorList>
    </citation>
    <scope>NUCLEOTIDE SEQUENCE</scope>
    <source>
        <strain evidence="2">8207</strain>
    </source>
</reference>
<organism evidence="2 3">
    <name type="scientific">Candidatus Enterousia avistercoris</name>
    <dbReference type="NCBI Taxonomy" id="2840788"/>
    <lineage>
        <taxon>Bacteria</taxon>
        <taxon>Pseudomonadati</taxon>
        <taxon>Pseudomonadota</taxon>
        <taxon>Alphaproteobacteria</taxon>
        <taxon>Candidatus Enterousia</taxon>
    </lineage>
</organism>
<dbReference type="Proteomes" id="UP000823630">
    <property type="component" value="Unassembled WGS sequence"/>
</dbReference>
<dbReference type="SUPFAM" id="SSF56300">
    <property type="entry name" value="Metallo-dependent phosphatases"/>
    <property type="match status" value="1"/>
</dbReference>
<evidence type="ECO:0000313" key="2">
    <source>
        <dbReference type="EMBL" id="MBO8424974.1"/>
    </source>
</evidence>
<dbReference type="Gene3D" id="3.60.21.10">
    <property type="match status" value="1"/>
</dbReference>